<evidence type="ECO:0000313" key="4">
    <source>
        <dbReference type="Proteomes" id="UP000472573"/>
    </source>
</evidence>
<feature type="transmembrane region" description="Helical" evidence="1">
    <location>
        <begin position="45"/>
        <end position="66"/>
    </location>
</feature>
<evidence type="ECO:0000313" key="5">
    <source>
        <dbReference type="Proteomes" id="UP000743107"/>
    </source>
</evidence>
<gene>
    <name evidence="2" type="ORF">GBO79_01440</name>
    <name evidence="3" type="ORF">ITQ97_01595</name>
</gene>
<keyword evidence="1" id="KW-0472">Membrane</keyword>
<keyword evidence="4" id="KW-1185">Reference proteome</keyword>
<dbReference type="EMBL" id="JADOFV010000001">
    <property type="protein sequence ID" value="MBF7126531.1"/>
    <property type="molecule type" value="Genomic_DNA"/>
</dbReference>
<reference evidence="4" key="3">
    <citation type="submission" date="2020-03" db="EMBL/GenBank/DDBJ databases">
        <title>SpeciesPrimer: A bioinformatics pipeline dedicated to the design of qPCR primers for the quantification of bacterial species.</title>
        <authorList>
            <person name="Dreier M."/>
            <person name="Berthoud H."/>
            <person name="Shani N."/>
            <person name="Wechsler D."/>
            <person name="Junier P."/>
        </authorList>
    </citation>
    <scope>NUCLEOTIDE SEQUENCE [LARGE SCALE GENOMIC DNA]</scope>
    <source>
        <strain evidence="4">FAM13073</strain>
    </source>
</reference>
<dbReference type="RefSeq" id="WP_060744027.1">
    <property type="nucleotide sequence ID" value="NZ_JABZEF010000001.1"/>
</dbReference>
<sequence>MNFKEWFLKYGIWVFLVVMLFFPWVIGVVIGFIPNLGSIGTQSEWLSFWGSYAGAIIAVLGVYWQVSKQTQESKKDLESTKKNDFDNQLKLFDLTQLGNMLALIGSYQEDIEKLEVKMARLGFPKPKYSDDTYNAYEAAKILKQYKKELQDVLETFRRNFTGVRSLLDVNDERNKEVTSAYTKLYKAVDSHGKSIPATTSIGQERLEKIINFEKIKELLKDLKDVGAEYYTSVRSY</sequence>
<evidence type="ECO:0000256" key="1">
    <source>
        <dbReference type="SAM" id="Phobius"/>
    </source>
</evidence>
<reference evidence="3" key="4">
    <citation type="submission" date="2020-11" db="EMBL/GenBank/DDBJ databases">
        <title>Antibiotic susceptibility profiles of Pediococcus pentosaceus from various origins and their implications for the safety assessment of strains with food-technology applications.</title>
        <authorList>
            <person name="Shani N."/>
            <person name="Oberhaensli S."/>
            <person name="Arias E."/>
        </authorList>
    </citation>
    <scope>NUCLEOTIDE SEQUENCE</scope>
    <source>
        <strain evidence="3">FAM 19164</strain>
    </source>
</reference>
<evidence type="ECO:0000313" key="3">
    <source>
        <dbReference type="EMBL" id="MBF7126531.1"/>
    </source>
</evidence>
<keyword evidence="1" id="KW-1133">Transmembrane helix</keyword>
<protein>
    <submittedName>
        <fullName evidence="3">Uncharacterized protein</fullName>
    </submittedName>
</protein>
<accession>A0A6L5A7U0</accession>
<dbReference type="Proteomes" id="UP000743107">
    <property type="component" value="Unassembled WGS sequence"/>
</dbReference>
<feature type="transmembrane region" description="Helical" evidence="1">
    <location>
        <begin position="12"/>
        <end position="33"/>
    </location>
</feature>
<dbReference type="EMBL" id="WENB01000001">
    <property type="protein sequence ID" value="KAF0415011.1"/>
    <property type="molecule type" value="Genomic_DNA"/>
</dbReference>
<dbReference type="Proteomes" id="UP000472573">
    <property type="component" value="Unassembled WGS sequence"/>
</dbReference>
<organism evidence="3 5">
    <name type="scientific">Pediococcus pentosaceus</name>
    <dbReference type="NCBI Taxonomy" id="1255"/>
    <lineage>
        <taxon>Bacteria</taxon>
        <taxon>Bacillati</taxon>
        <taxon>Bacillota</taxon>
        <taxon>Bacilli</taxon>
        <taxon>Lactobacillales</taxon>
        <taxon>Lactobacillaceae</taxon>
        <taxon>Pediococcus</taxon>
    </lineage>
</organism>
<keyword evidence="1" id="KW-0812">Transmembrane</keyword>
<evidence type="ECO:0000313" key="2">
    <source>
        <dbReference type="EMBL" id="KAF0415011.1"/>
    </source>
</evidence>
<proteinExistence type="predicted"/>
<name>A0A6L5A7U0_PEDPE</name>
<comment type="caution">
    <text evidence="3">The sequence shown here is derived from an EMBL/GenBank/DDBJ whole genome shotgun (WGS) entry which is preliminary data.</text>
</comment>
<dbReference type="AlphaFoldDB" id="A0A6L5A7U0"/>
<reference evidence="2" key="2">
    <citation type="submission" date="2019-12" db="EMBL/GenBank/DDBJ databases">
        <title>SpeciesPrimer: A bioinformatics pipeline dedicated to the design of qPCR primers for the quantification of bacterial species.</title>
        <authorList>
            <person name="Dreier M."/>
            <person name="Berthoud H."/>
            <person name="Shani N."/>
            <person name="Wechsler D."/>
            <person name="Junier P."/>
        </authorList>
    </citation>
    <scope>NUCLEOTIDE SEQUENCE</scope>
    <source>
        <strain evidence="2">FAM13073</strain>
    </source>
</reference>
<reference evidence="2" key="1">
    <citation type="submission" date="2019-10" db="EMBL/GenBank/DDBJ databases">
        <authorList>
            <person name="Irmler S."/>
            <person name="Berthoud H."/>
            <person name="Roetschi A."/>
            <person name="Arias E."/>
            <person name="Shani N."/>
            <person name="Wuethrich D."/>
            <person name="Bruggmann R."/>
        </authorList>
    </citation>
    <scope>NUCLEOTIDE SEQUENCE</scope>
    <source>
        <strain evidence="2">FAM13073</strain>
    </source>
</reference>